<dbReference type="RefSeq" id="WP_129999923.1">
    <property type="nucleotide sequence ID" value="NZ_SEUB01000010.1"/>
</dbReference>
<evidence type="ECO:0000313" key="1">
    <source>
        <dbReference type="EMBL" id="RYM38239.1"/>
    </source>
</evidence>
<organism evidence="1 2">
    <name type="scientific">Pseudomonas koreensis</name>
    <dbReference type="NCBI Taxonomy" id="198620"/>
    <lineage>
        <taxon>Bacteria</taxon>
        <taxon>Pseudomonadati</taxon>
        <taxon>Pseudomonadota</taxon>
        <taxon>Gammaproteobacteria</taxon>
        <taxon>Pseudomonadales</taxon>
        <taxon>Pseudomonadaceae</taxon>
        <taxon>Pseudomonas</taxon>
    </lineage>
</organism>
<accession>A0A4Q4KWH9</accession>
<protein>
    <submittedName>
        <fullName evidence="1">Uncharacterized protein</fullName>
    </submittedName>
</protein>
<dbReference type="Proteomes" id="UP000291107">
    <property type="component" value="Unassembled WGS sequence"/>
</dbReference>
<comment type="caution">
    <text evidence="1">The sequence shown here is derived from an EMBL/GenBank/DDBJ whole genome shotgun (WGS) entry which is preliminary data.</text>
</comment>
<dbReference type="AlphaFoldDB" id="A0A4Q4KWH9"/>
<gene>
    <name evidence="1" type="ORF">EVS84_24675</name>
</gene>
<reference evidence="1 2" key="1">
    <citation type="submission" date="2019-02" db="EMBL/GenBank/DDBJ databases">
        <title>Genome of Pseudomonas korensis isolated from heavy metal contaminated environment.</title>
        <authorList>
            <person name="Ayangbenro A.S."/>
            <person name="Babalola O."/>
        </authorList>
    </citation>
    <scope>NUCLEOTIDE SEQUENCE [LARGE SCALE GENOMIC DNA]</scope>
    <source>
        <strain evidence="1 2">AB36</strain>
    </source>
</reference>
<proteinExistence type="predicted"/>
<evidence type="ECO:0000313" key="2">
    <source>
        <dbReference type="Proteomes" id="UP000291107"/>
    </source>
</evidence>
<sequence length="150" mass="16484">MTGKLIEKNAGTSVTTGQITFRRDHEAVIILNRSPFLYPLPDTGIGGGLFSASSFNDATQEATTIHLCYPKGLSSGTSHELILEDIRKQLLQGWELHFEGKAYEAVTGSMNIHTEANSREVYAVKGTYFFTTEEKIKIAGAFNLINSNPK</sequence>
<name>A0A4Q4KWH9_9PSED</name>
<dbReference type="EMBL" id="SEUB01000010">
    <property type="protein sequence ID" value="RYM38239.1"/>
    <property type="molecule type" value="Genomic_DNA"/>
</dbReference>